<sequence>MEMILSIVPVGRIDSDILCRLQHDLSMVFSVEPQIVEPLPEPSYAFDSERNQYSAESILEVITSQAQDDTPKRILGVVSGDLYVPELNFVFGVALGKATLVSIARLR</sequence>
<comment type="caution">
    <text evidence="1">The sequence shown here is derived from an EMBL/GenBank/DDBJ whole genome shotgun (WGS) entry which is preliminary data.</text>
</comment>
<protein>
    <submittedName>
        <fullName evidence="1">Uncharacterized protein</fullName>
    </submittedName>
</protein>
<dbReference type="AlphaFoldDB" id="A0A971S0U1"/>
<dbReference type="Proteomes" id="UP000777265">
    <property type="component" value="Unassembled WGS sequence"/>
</dbReference>
<dbReference type="Gene3D" id="3.40.390.10">
    <property type="entry name" value="Collagenase (Catalytic Domain)"/>
    <property type="match status" value="1"/>
</dbReference>
<dbReference type="EMBL" id="JAAYEE010000167">
    <property type="protein sequence ID" value="NLW35735.1"/>
    <property type="molecule type" value="Genomic_DNA"/>
</dbReference>
<gene>
    <name evidence="1" type="ORF">GXY80_09685</name>
</gene>
<dbReference type="GO" id="GO:0008237">
    <property type="term" value="F:metallopeptidase activity"/>
    <property type="evidence" value="ECO:0007669"/>
    <property type="project" value="InterPro"/>
</dbReference>
<proteinExistence type="predicted"/>
<reference evidence="1" key="2">
    <citation type="submission" date="2020-01" db="EMBL/GenBank/DDBJ databases">
        <authorList>
            <person name="Campanaro S."/>
        </authorList>
    </citation>
    <scope>NUCLEOTIDE SEQUENCE</scope>
    <source>
        <strain evidence="1">AS06rmzACSIP_7</strain>
    </source>
</reference>
<accession>A0A971S0U1</accession>
<evidence type="ECO:0000313" key="1">
    <source>
        <dbReference type="EMBL" id="NLW35735.1"/>
    </source>
</evidence>
<name>A0A971S0U1_9BACT</name>
<dbReference type="InterPro" id="IPR024079">
    <property type="entry name" value="MetalloPept_cat_dom_sf"/>
</dbReference>
<reference evidence="1" key="1">
    <citation type="journal article" date="2020" name="Biotechnol. Biofuels">
        <title>New insights from the biogas microbiome by comprehensive genome-resolved metagenomics of nearly 1600 species originating from multiple anaerobic digesters.</title>
        <authorList>
            <person name="Campanaro S."/>
            <person name="Treu L."/>
            <person name="Rodriguez-R L.M."/>
            <person name="Kovalovszki A."/>
            <person name="Ziels R.M."/>
            <person name="Maus I."/>
            <person name="Zhu X."/>
            <person name="Kougias P.G."/>
            <person name="Basile A."/>
            <person name="Luo G."/>
            <person name="Schluter A."/>
            <person name="Konstantinidis K.T."/>
            <person name="Angelidaki I."/>
        </authorList>
    </citation>
    <scope>NUCLEOTIDE SEQUENCE</scope>
    <source>
        <strain evidence="1">AS06rmzACSIP_7</strain>
    </source>
</reference>
<evidence type="ECO:0000313" key="2">
    <source>
        <dbReference type="Proteomes" id="UP000777265"/>
    </source>
</evidence>
<organism evidence="1 2">
    <name type="scientific">Syntrophorhabdus aromaticivorans</name>
    <dbReference type="NCBI Taxonomy" id="328301"/>
    <lineage>
        <taxon>Bacteria</taxon>
        <taxon>Pseudomonadati</taxon>
        <taxon>Thermodesulfobacteriota</taxon>
        <taxon>Syntrophorhabdia</taxon>
        <taxon>Syntrophorhabdales</taxon>
        <taxon>Syntrophorhabdaceae</taxon>
        <taxon>Syntrophorhabdus</taxon>
    </lineage>
</organism>